<evidence type="ECO:0000256" key="5">
    <source>
        <dbReference type="ARBA" id="ARBA00023288"/>
    </source>
</evidence>
<dbReference type="InterPro" id="IPR006059">
    <property type="entry name" value="SBP"/>
</dbReference>
<gene>
    <name evidence="7" type="ORF">DL346_25055</name>
</gene>
<evidence type="ECO:0000256" key="3">
    <source>
        <dbReference type="ARBA" id="ARBA00023136"/>
    </source>
</evidence>
<dbReference type="EMBL" id="QLUW01000006">
    <property type="protein sequence ID" value="RAP73551.1"/>
    <property type="molecule type" value="Genomic_DNA"/>
</dbReference>
<evidence type="ECO:0000256" key="2">
    <source>
        <dbReference type="ARBA" id="ARBA00022729"/>
    </source>
</evidence>
<reference evidence="7 8" key="1">
    <citation type="submission" date="2018-06" db="EMBL/GenBank/DDBJ databases">
        <title>Paenibacillus montanisoli sp. nov., isolated from mountain area soil.</title>
        <authorList>
            <person name="Wu M."/>
        </authorList>
    </citation>
    <scope>NUCLEOTIDE SEQUENCE [LARGE SCALE GENOMIC DNA]</scope>
    <source>
        <strain evidence="7 8">RA17</strain>
    </source>
</reference>
<sequence length="551" mass="61015">MARWKQIMLVQLAATVMLVTACSSNSNEGNNGGSSTDETGKFDPPITVTAIRDQPSSMAFKEGEDFENNNYTKAYLEELGVKVKYNWIVPEDQFEAKLNIAISSGDLPDVFRVNASQLKQLVDAGMLADLTDVYEKYGSELTKKSIEMGQLAKASATFDGKLMALPPDEDYDGRLSFLWVRTDWLNKLNLQPPKTFQELENVMRAFKTQDPDGNGKADTYGIALTKDLYGNGVGVSSGVFSAFHAYPGIWIEGADGKLVNGSIQPEVKAALAKLQEWYKEGLIDREFGVKDSNKVGEDFTAGKVGVNFGALWNSLWPLQDSVTNNAQADWGVWPLVSADGQPAKNSVNIEFDRFTVANKKMKNPEALIQLFNLDNEKLFSGNADATKFHSEVVGDKTYEHFFERVVMDAGSNPVGGNFGHYKKVTAALDANDPAGLNPEQKGYYDKIVSFNGGDRAGWGTLRVFGHDSSYKVIEEMYKDKTQSLEISKFYGAPTKTMVEKKATLEKMQLETFTKIILGASLDTFDKFVEDWKSLGGDQMTTEVNDWYATNK</sequence>
<protein>
    <submittedName>
        <fullName evidence="7">ABC transporter substrate-binding protein</fullName>
    </submittedName>
</protein>
<accession>A0A328TWV3</accession>
<dbReference type="AlphaFoldDB" id="A0A328TWV3"/>
<name>A0A328TWV3_9BACL</name>
<dbReference type="PROSITE" id="PS51257">
    <property type="entry name" value="PROKAR_LIPOPROTEIN"/>
    <property type="match status" value="1"/>
</dbReference>
<feature type="signal peptide" evidence="6">
    <location>
        <begin position="1"/>
        <end position="21"/>
    </location>
</feature>
<dbReference type="CDD" id="cd13580">
    <property type="entry name" value="PBP2_AlgQ_like_1"/>
    <property type="match status" value="1"/>
</dbReference>
<evidence type="ECO:0000313" key="7">
    <source>
        <dbReference type="EMBL" id="RAP73551.1"/>
    </source>
</evidence>
<keyword evidence="8" id="KW-1185">Reference proteome</keyword>
<dbReference type="OrthoDB" id="9787283at2"/>
<evidence type="ECO:0000256" key="6">
    <source>
        <dbReference type="SAM" id="SignalP"/>
    </source>
</evidence>
<dbReference type="Gene3D" id="3.40.190.10">
    <property type="entry name" value="Periplasmic binding protein-like II"/>
    <property type="match status" value="3"/>
</dbReference>
<keyword evidence="5" id="KW-0449">Lipoprotein</keyword>
<comment type="caution">
    <text evidence="7">The sequence shown here is derived from an EMBL/GenBank/DDBJ whole genome shotgun (WGS) entry which is preliminary data.</text>
</comment>
<dbReference type="Pfam" id="PF13416">
    <property type="entry name" value="SBP_bac_8"/>
    <property type="match status" value="1"/>
</dbReference>
<keyword evidence="4" id="KW-0564">Palmitate</keyword>
<dbReference type="SUPFAM" id="SSF53850">
    <property type="entry name" value="Periplasmic binding protein-like II"/>
    <property type="match status" value="1"/>
</dbReference>
<keyword evidence="3" id="KW-0472">Membrane</keyword>
<dbReference type="RefSeq" id="WP_112885135.1">
    <property type="nucleotide sequence ID" value="NZ_QLUW01000006.1"/>
</dbReference>
<dbReference type="InterPro" id="IPR050490">
    <property type="entry name" value="Bact_solute-bd_prot1"/>
</dbReference>
<organism evidence="7 8">
    <name type="scientific">Paenibacillus montanisoli</name>
    <dbReference type="NCBI Taxonomy" id="2081970"/>
    <lineage>
        <taxon>Bacteria</taxon>
        <taxon>Bacillati</taxon>
        <taxon>Bacillota</taxon>
        <taxon>Bacilli</taxon>
        <taxon>Bacillales</taxon>
        <taxon>Paenibacillaceae</taxon>
        <taxon>Paenibacillus</taxon>
    </lineage>
</organism>
<dbReference type="PANTHER" id="PTHR43649:SF33">
    <property type="entry name" value="POLYGALACTURONAN_RHAMNOGALACTURONAN-BINDING PROTEIN YTCQ"/>
    <property type="match status" value="1"/>
</dbReference>
<keyword evidence="1" id="KW-1003">Cell membrane</keyword>
<feature type="chain" id="PRO_5039055967" evidence="6">
    <location>
        <begin position="22"/>
        <end position="551"/>
    </location>
</feature>
<dbReference type="PANTHER" id="PTHR43649">
    <property type="entry name" value="ARABINOSE-BINDING PROTEIN-RELATED"/>
    <property type="match status" value="1"/>
</dbReference>
<evidence type="ECO:0000256" key="1">
    <source>
        <dbReference type="ARBA" id="ARBA00022475"/>
    </source>
</evidence>
<dbReference type="Proteomes" id="UP000249260">
    <property type="component" value="Unassembled WGS sequence"/>
</dbReference>
<proteinExistence type="predicted"/>
<evidence type="ECO:0000313" key="8">
    <source>
        <dbReference type="Proteomes" id="UP000249260"/>
    </source>
</evidence>
<evidence type="ECO:0000256" key="4">
    <source>
        <dbReference type="ARBA" id="ARBA00023139"/>
    </source>
</evidence>
<keyword evidence="2 6" id="KW-0732">Signal</keyword>